<organism evidence="1 2">
    <name type="scientific">Arcticibacter svalbardensis MN12-7</name>
    <dbReference type="NCBI Taxonomy" id="1150600"/>
    <lineage>
        <taxon>Bacteria</taxon>
        <taxon>Pseudomonadati</taxon>
        <taxon>Bacteroidota</taxon>
        <taxon>Sphingobacteriia</taxon>
        <taxon>Sphingobacteriales</taxon>
        <taxon>Sphingobacteriaceae</taxon>
        <taxon>Arcticibacter</taxon>
    </lineage>
</organism>
<accession>R9H3R0</accession>
<dbReference type="Proteomes" id="UP000014174">
    <property type="component" value="Unassembled WGS sequence"/>
</dbReference>
<comment type="caution">
    <text evidence="1">The sequence shown here is derived from an EMBL/GenBank/DDBJ whole genome shotgun (WGS) entry which is preliminary data.</text>
</comment>
<keyword evidence="2" id="KW-1185">Reference proteome</keyword>
<reference evidence="1 2" key="1">
    <citation type="journal article" date="2013" name="Genome Announc.">
        <title>Draft Genome Sequence of Arcticibacter svalbardensis Strain MN12-7T, a Member of the Family Sphingobacteriaceae Isolated from an Arctic Soil Sample.</title>
        <authorList>
            <person name="Shivaji S."/>
            <person name="Ara S."/>
            <person name="Prasad S."/>
            <person name="Manasa B.P."/>
            <person name="Begum Z."/>
            <person name="Singh A."/>
            <person name="Kumar Pinnaka A."/>
        </authorList>
    </citation>
    <scope>NUCLEOTIDE SEQUENCE [LARGE SCALE GENOMIC DNA]</scope>
    <source>
        <strain evidence="1 2">MN12-7</strain>
    </source>
</reference>
<dbReference type="AlphaFoldDB" id="R9H3R0"/>
<gene>
    <name evidence="1" type="ORF">ADIARSV_0966</name>
</gene>
<sequence>MNEEQTLSLNRKFKLIILFNTGLMVKSLNQVGYFDISDLEI</sequence>
<evidence type="ECO:0000313" key="2">
    <source>
        <dbReference type="Proteomes" id="UP000014174"/>
    </source>
</evidence>
<name>R9H3R0_9SPHI</name>
<proteinExistence type="predicted"/>
<evidence type="ECO:0000313" key="1">
    <source>
        <dbReference type="EMBL" id="EOR95829.1"/>
    </source>
</evidence>
<dbReference type="EMBL" id="AQPN01000041">
    <property type="protein sequence ID" value="EOR95829.1"/>
    <property type="molecule type" value="Genomic_DNA"/>
</dbReference>
<protein>
    <submittedName>
        <fullName evidence="1">Uncharacterized protein</fullName>
    </submittedName>
</protein>